<dbReference type="Pfam" id="PF01582">
    <property type="entry name" value="TIR"/>
    <property type="match status" value="1"/>
</dbReference>
<gene>
    <name evidence="2" type="ORF">MTR_0552s0030</name>
</gene>
<evidence type="ECO:0000313" key="4">
    <source>
        <dbReference type="Proteomes" id="UP000002051"/>
    </source>
</evidence>
<accession>A0A072TFM3</accession>
<keyword evidence="4" id="KW-1185">Reference proteome</keyword>
<dbReference type="PaxDb" id="3880-AES87084"/>
<dbReference type="InterPro" id="IPR000157">
    <property type="entry name" value="TIR_dom"/>
</dbReference>
<evidence type="ECO:0000313" key="3">
    <source>
        <dbReference type="EnsemblPlants" id="KEH15788"/>
    </source>
</evidence>
<proteinExistence type="predicted"/>
<sequence>MSSFTTDSKRKSYIVYFSFCDKDAASFVSHLYTALRSEDGIVVFWVDYEMRGNGEIPIPISMLKVIEHCQVAIIVFWVNSVFHPYIREELNEEVMQRISRGGCPCSCSRVPNPIPANMLLYMTLGHFQGS</sequence>
<reference evidence="3" key="3">
    <citation type="submission" date="2015-06" db="UniProtKB">
        <authorList>
            <consortium name="EnsemblPlants"/>
        </authorList>
    </citation>
    <scope>IDENTIFICATION</scope>
    <source>
        <strain evidence="3">cv. Jemalong A17</strain>
    </source>
</reference>
<reference evidence="2 4" key="1">
    <citation type="journal article" date="2011" name="Nature">
        <title>The Medicago genome provides insight into the evolution of rhizobial symbioses.</title>
        <authorList>
            <person name="Young N.D."/>
            <person name="Debelle F."/>
            <person name="Oldroyd G.E."/>
            <person name="Geurts R."/>
            <person name="Cannon S.B."/>
            <person name="Udvardi M.K."/>
            <person name="Benedito V.A."/>
            <person name="Mayer K.F."/>
            <person name="Gouzy J."/>
            <person name="Schoof H."/>
            <person name="Van de Peer Y."/>
            <person name="Proost S."/>
            <person name="Cook D.R."/>
            <person name="Meyers B.C."/>
            <person name="Spannagl M."/>
            <person name="Cheung F."/>
            <person name="De Mita S."/>
            <person name="Krishnakumar V."/>
            <person name="Gundlach H."/>
            <person name="Zhou S."/>
            <person name="Mudge J."/>
            <person name="Bharti A.K."/>
            <person name="Murray J.D."/>
            <person name="Naoumkina M.A."/>
            <person name="Rosen B."/>
            <person name="Silverstein K.A."/>
            <person name="Tang H."/>
            <person name="Rombauts S."/>
            <person name="Zhao P.X."/>
            <person name="Zhou P."/>
            <person name="Barbe V."/>
            <person name="Bardou P."/>
            <person name="Bechner M."/>
            <person name="Bellec A."/>
            <person name="Berger A."/>
            <person name="Berges H."/>
            <person name="Bidwell S."/>
            <person name="Bisseling T."/>
            <person name="Choisne N."/>
            <person name="Couloux A."/>
            <person name="Denny R."/>
            <person name="Deshpande S."/>
            <person name="Dai X."/>
            <person name="Doyle J.J."/>
            <person name="Dudez A.M."/>
            <person name="Farmer A.D."/>
            <person name="Fouteau S."/>
            <person name="Franken C."/>
            <person name="Gibelin C."/>
            <person name="Gish J."/>
            <person name="Goldstein S."/>
            <person name="Gonzalez A.J."/>
            <person name="Green P.J."/>
            <person name="Hallab A."/>
            <person name="Hartog M."/>
            <person name="Hua A."/>
            <person name="Humphray S.J."/>
            <person name="Jeong D.H."/>
            <person name="Jing Y."/>
            <person name="Jocker A."/>
            <person name="Kenton S.M."/>
            <person name="Kim D.J."/>
            <person name="Klee K."/>
            <person name="Lai H."/>
            <person name="Lang C."/>
            <person name="Lin S."/>
            <person name="Macmil S.L."/>
            <person name="Magdelenat G."/>
            <person name="Matthews L."/>
            <person name="McCorrison J."/>
            <person name="Monaghan E.L."/>
            <person name="Mun J.H."/>
            <person name="Najar F.Z."/>
            <person name="Nicholson C."/>
            <person name="Noirot C."/>
            <person name="O'Bleness M."/>
            <person name="Paule C.R."/>
            <person name="Poulain J."/>
            <person name="Prion F."/>
            <person name="Qin B."/>
            <person name="Qu C."/>
            <person name="Retzel E.F."/>
            <person name="Riddle C."/>
            <person name="Sallet E."/>
            <person name="Samain S."/>
            <person name="Samson N."/>
            <person name="Sanders I."/>
            <person name="Saurat O."/>
            <person name="Scarpelli C."/>
            <person name="Schiex T."/>
            <person name="Segurens B."/>
            <person name="Severin A.J."/>
            <person name="Sherrier D.J."/>
            <person name="Shi R."/>
            <person name="Sims S."/>
            <person name="Singer S.R."/>
            <person name="Sinharoy S."/>
            <person name="Sterck L."/>
            <person name="Viollet A."/>
            <person name="Wang B.B."/>
            <person name="Wang K."/>
            <person name="Wang M."/>
            <person name="Wang X."/>
            <person name="Warfsmann J."/>
            <person name="Weissenbach J."/>
            <person name="White D.D."/>
            <person name="White J.D."/>
            <person name="Wiley G.B."/>
            <person name="Wincker P."/>
            <person name="Xing Y."/>
            <person name="Yang L."/>
            <person name="Yao Z."/>
            <person name="Ying F."/>
            <person name="Zhai J."/>
            <person name="Zhou L."/>
            <person name="Zuber A."/>
            <person name="Denarie J."/>
            <person name="Dixon R.A."/>
            <person name="May G.D."/>
            <person name="Schwartz D.C."/>
            <person name="Rogers J."/>
            <person name="Quetier F."/>
            <person name="Town C.D."/>
            <person name="Roe B.A."/>
        </authorList>
    </citation>
    <scope>NUCLEOTIDE SEQUENCE [LARGE SCALE GENOMIC DNA]</scope>
    <source>
        <strain evidence="2">A17</strain>
        <strain evidence="3 4">cv. Jemalong A17</strain>
    </source>
</reference>
<dbReference type="EMBL" id="KL403277">
    <property type="protein sequence ID" value="KEH15788.1"/>
    <property type="molecule type" value="Genomic_DNA"/>
</dbReference>
<dbReference type="PROSITE" id="PS50104">
    <property type="entry name" value="TIR"/>
    <property type="match status" value="1"/>
</dbReference>
<evidence type="ECO:0000259" key="1">
    <source>
        <dbReference type="PROSITE" id="PS50104"/>
    </source>
</evidence>
<protein>
    <submittedName>
        <fullName evidence="2">Disease resistance protein (TIR-NBS-LRR class)</fullName>
    </submittedName>
</protein>
<name>A0A072TFM3_MEDTR</name>
<dbReference type="GO" id="GO:0007165">
    <property type="term" value="P:signal transduction"/>
    <property type="evidence" value="ECO:0007669"/>
    <property type="project" value="InterPro"/>
</dbReference>
<dbReference type="Proteomes" id="UP000002051">
    <property type="component" value="Unassembled WGS sequence"/>
</dbReference>
<dbReference type="InterPro" id="IPR035897">
    <property type="entry name" value="Toll_tir_struct_dom_sf"/>
</dbReference>
<dbReference type="SUPFAM" id="SSF52200">
    <property type="entry name" value="Toll/Interleukin receptor TIR domain"/>
    <property type="match status" value="1"/>
</dbReference>
<feature type="domain" description="TIR" evidence="1">
    <location>
        <begin position="11"/>
        <end position="130"/>
    </location>
</feature>
<organism evidence="2 4">
    <name type="scientific">Medicago truncatula</name>
    <name type="common">Barrel medic</name>
    <name type="synonym">Medicago tribuloides</name>
    <dbReference type="NCBI Taxonomy" id="3880"/>
    <lineage>
        <taxon>Eukaryota</taxon>
        <taxon>Viridiplantae</taxon>
        <taxon>Streptophyta</taxon>
        <taxon>Embryophyta</taxon>
        <taxon>Tracheophyta</taxon>
        <taxon>Spermatophyta</taxon>
        <taxon>Magnoliopsida</taxon>
        <taxon>eudicotyledons</taxon>
        <taxon>Gunneridae</taxon>
        <taxon>Pentapetalae</taxon>
        <taxon>rosids</taxon>
        <taxon>fabids</taxon>
        <taxon>Fabales</taxon>
        <taxon>Fabaceae</taxon>
        <taxon>Papilionoideae</taxon>
        <taxon>50 kb inversion clade</taxon>
        <taxon>NPAAA clade</taxon>
        <taxon>Hologalegina</taxon>
        <taxon>IRL clade</taxon>
        <taxon>Trifolieae</taxon>
        <taxon>Medicago</taxon>
    </lineage>
</organism>
<evidence type="ECO:0000313" key="2">
    <source>
        <dbReference type="EMBL" id="KEH15788.1"/>
    </source>
</evidence>
<dbReference type="EnsemblPlants" id="KEH15788">
    <property type="protein sequence ID" value="KEH15788"/>
    <property type="gene ID" value="MTR_0552s0030"/>
</dbReference>
<dbReference type="Gene3D" id="3.40.50.10140">
    <property type="entry name" value="Toll/interleukin-1 receptor homology (TIR) domain"/>
    <property type="match status" value="1"/>
</dbReference>
<reference evidence="2 4" key="2">
    <citation type="journal article" date="2014" name="BMC Genomics">
        <title>An improved genome release (version Mt4.0) for the model legume Medicago truncatula.</title>
        <authorList>
            <person name="Tang H."/>
            <person name="Krishnakumar V."/>
            <person name="Bidwell S."/>
            <person name="Rosen B."/>
            <person name="Chan A."/>
            <person name="Zhou S."/>
            <person name="Gentzbittel L."/>
            <person name="Childs K.L."/>
            <person name="Yandell M."/>
            <person name="Gundlach H."/>
            <person name="Mayer K.F."/>
            <person name="Schwartz D.C."/>
            <person name="Town C.D."/>
        </authorList>
    </citation>
    <scope>GENOME REANNOTATION</scope>
    <source>
        <strain evidence="2">A17</strain>
        <strain evidence="3 4">cv. Jemalong A17</strain>
    </source>
</reference>
<dbReference type="AlphaFoldDB" id="A0A072TFM3"/>
<dbReference type="HOGENOM" id="CLU_1941268_0_0_1"/>